<evidence type="ECO:0000259" key="14">
    <source>
        <dbReference type="Pfam" id="PF07715"/>
    </source>
</evidence>
<protein>
    <submittedName>
        <fullName evidence="15">TonB-dependent receptor</fullName>
    </submittedName>
</protein>
<accession>A0AAP2D4C5</accession>
<evidence type="ECO:0000256" key="3">
    <source>
        <dbReference type="ARBA" id="ARBA00022452"/>
    </source>
</evidence>
<evidence type="ECO:0000313" key="16">
    <source>
        <dbReference type="Proteomes" id="UP001319180"/>
    </source>
</evidence>
<evidence type="ECO:0000256" key="2">
    <source>
        <dbReference type="ARBA" id="ARBA00022448"/>
    </source>
</evidence>
<reference evidence="15 16" key="1">
    <citation type="submission" date="2021-05" db="EMBL/GenBank/DDBJ databases">
        <title>A Polyphasic approach of four new species of the genus Ohtaekwangia: Ohtaekwangia histidinii sp. nov., Ohtaekwangia cretensis sp. nov., Ohtaekwangia indiensis sp. nov., Ohtaekwangia reichenbachii sp. nov. from diverse environment.</title>
        <authorList>
            <person name="Octaviana S."/>
        </authorList>
    </citation>
    <scope>NUCLEOTIDE SEQUENCE [LARGE SCALE GENOMIC DNA]</scope>
    <source>
        <strain evidence="15 16">PWU37</strain>
    </source>
</reference>
<dbReference type="Pfam" id="PF07715">
    <property type="entry name" value="Plug"/>
    <property type="match status" value="1"/>
</dbReference>
<evidence type="ECO:0000256" key="8">
    <source>
        <dbReference type="ARBA" id="ARBA00023170"/>
    </source>
</evidence>
<keyword evidence="5 12" id="KW-0732">Signal</keyword>
<evidence type="ECO:0000256" key="7">
    <source>
        <dbReference type="ARBA" id="ARBA00023136"/>
    </source>
</evidence>
<keyword evidence="16" id="KW-1185">Reference proteome</keyword>
<dbReference type="AlphaFoldDB" id="A0AAP2D4C5"/>
<evidence type="ECO:0000256" key="4">
    <source>
        <dbReference type="ARBA" id="ARBA00022692"/>
    </source>
</evidence>
<dbReference type="GO" id="GO:0015344">
    <property type="term" value="F:siderophore uptake transmembrane transporter activity"/>
    <property type="evidence" value="ECO:0007669"/>
    <property type="project" value="TreeGrafter"/>
</dbReference>
<keyword evidence="3 10" id="KW-1134">Transmembrane beta strand</keyword>
<dbReference type="InterPro" id="IPR012910">
    <property type="entry name" value="Plug_dom"/>
</dbReference>
<evidence type="ECO:0000256" key="6">
    <source>
        <dbReference type="ARBA" id="ARBA00023077"/>
    </source>
</evidence>
<dbReference type="InterPro" id="IPR037066">
    <property type="entry name" value="Plug_dom_sf"/>
</dbReference>
<feature type="signal peptide" evidence="12">
    <location>
        <begin position="1"/>
        <end position="21"/>
    </location>
</feature>
<evidence type="ECO:0000256" key="10">
    <source>
        <dbReference type="PROSITE-ProRule" id="PRU01360"/>
    </source>
</evidence>
<evidence type="ECO:0000256" key="9">
    <source>
        <dbReference type="ARBA" id="ARBA00023237"/>
    </source>
</evidence>
<evidence type="ECO:0000313" key="15">
    <source>
        <dbReference type="EMBL" id="MBT1685134.1"/>
    </source>
</evidence>
<organism evidence="15 16">
    <name type="scientific">Dawidia soli</name>
    <dbReference type="NCBI Taxonomy" id="2782352"/>
    <lineage>
        <taxon>Bacteria</taxon>
        <taxon>Pseudomonadati</taxon>
        <taxon>Bacteroidota</taxon>
        <taxon>Cytophagia</taxon>
        <taxon>Cytophagales</taxon>
        <taxon>Chryseotaleaceae</taxon>
        <taxon>Dawidia</taxon>
    </lineage>
</organism>
<dbReference type="Pfam" id="PF00593">
    <property type="entry name" value="TonB_dep_Rec_b-barrel"/>
    <property type="match status" value="1"/>
</dbReference>
<dbReference type="SUPFAM" id="SSF56935">
    <property type="entry name" value="Porins"/>
    <property type="match status" value="1"/>
</dbReference>
<evidence type="ECO:0000256" key="5">
    <source>
        <dbReference type="ARBA" id="ARBA00022729"/>
    </source>
</evidence>
<dbReference type="InterPro" id="IPR000531">
    <property type="entry name" value="Beta-barrel_TonB"/>
</dbReference>
<evidence type="ECO:0000256" key="12">
    <source>
        <dbReference type="SAM" id="SignalP"/>
    </source>
</evidence>
<keyword evidence="2 10" id="KW-0813">Transport</keyword>
<dbReference type="EMBL" id="JAHESC010000001">
    <property type="protein sequence ID" value="MBT1685134.1"/>
    <property type="molecule type" value="Genomic_DNA"/>
</dbReference>
<keyword evidence="6 11" id="KW-0798">TonB box</keyword>
<sequence length="746" mass="82466">MMIRKLLAATGCIFCLASAAAQESPSSDTLKLDKLLDLSFEDLVNVTVVTPTRNNQKQEQAPATVLVITKDLIKIRGYRNLAEVLNDLPGFLVKDKSDPQFYNPVGLRGISRQDYFTILLDGVRISSPTNEALPILENYPIQLAKQIEVVYGPGSALYGADAMAGVINIITQRPGKEDEITAAAMGGTQGYSNTSLILNKSLKSGLRFCIAGLYSYDAQPDFSKTYPDHFRMDSHETGVFNTTLGPMTPRNGTVERGFEAPVKAYNVYASLAKDGFTMTLLHHYTAVPTSTTLSPDDAVFNRDVFYGHGVTTASAAYTAEAGKVKSVSTLTGSFYEVNPKSNFRNLYGGMEHGYKYSTGSMLKIEEQLIYSFSQTVGLTGGATYEIFQSLPKTPELQYPVSRTGARSGVLLNSVYDGNPAGIEAKFFPLVYTNVGSYLQVQYNPVRKISFTVGGRYDYNSRFGATVNPRIGSVFQPFQKTTIKALYGTAYWAPSPMVTYESFGSFYSTDSGATYRSRHWHLPNPNLKPTTSQTVEVSINQKIGKDLSVTLTGYSTKIKNIIQPVADEGNTNLYGGRFLGWEVDYIEVPMNKSSQHNYGGNLSVNATFTVGRTRFMAYSSLSYLEGEESNLTSAANDVEQPAITPWQYRLGIDGKLKAFYFSARLLQSGRQRMYQFRSQSERKRETTDGYSLVNISAGYTYKSSVTIFMNVQNALNQRYVATLPRDLEWEGSFQNPLRAAIGVRAEF</sequence>
<comment type="caution">
    <text evidence="15">The sequence shown here is derived from an EMBL/GenBank/DDBJ whole genome shotgun (WGS) entry which is preliminary data.</text>
</comment>
<dbReference type="GO" id="GO:0044718">
    <property type="term" value="P:siderophore transmembrane transport"/>
    <property type="evidence" value="ECO:0007669"/>
    <property type="project" value="TreeGrafter"/>
</dbReference>
<dbReference type="Gene3D" id="2.170.130.10">
    <property type="entry name" value="TonB-dependent receptor, plug domain"/>
    <property type="match status" value="1"/>
</dbReference>
<dbReference type="PROSITE" id="PS52016">
    <property type="entry name" value="TONB_DEPENDENT_REC_3"/>
    <property type="match status" value="1"/>
</dbReference>
<comment type="subcellular location">
    <subcellularLocation>
        <location evidence="1 10">Cell outer membrane</location>
        <topology evidence="1 10">Multi-pass membrane protein</topology>
    </subcellularLocation>
</comment>
<gene>
    <name evidence="15" type="ORF">KK078_01130</name>
</gene>
<dbReference type="PANTHER" id="PTHR30069">
    <property type="entry name" value="TONB-DEPENDENT OUTER MEMBRANE RECEPTOR"/>
    <property type="match status" value="1"/>
</dbReference>
<dbReference type="Gene3D" id="2.40.170.20">
    <property type="entry name" value="TonB-dependent receptor, beta-barrel domain"/>
    <property type="match status" value="1"/>
</dbReference>
<keyword evidence="9 10" id="KW-0998">Cell outer membrane</keyword>
<keyword evidence="4 10" id="KW-0812">Transmembrane</keyword>
<evidence type="ECO:0000256" key="1">
    <source>
        <dbReference type="ARBA" id="ARBA00004571"/>
    </source>
</evidence>
<dbReference type="InterPro" id="IPR039426">
    <property type="entry name" value="TonB-dep_rcpt-like"/>
</dbReference>
<dbReference type="GO" id="GO:0009279">
    <property type="term" value="C:cell outer membrane"/>
    <property type="evidence" value="ECO:0007669"/>
    <property type="project" value="UniProtKB-SubCell"/>
</dbReference>
<name>A0AAP2D4C5_9BACT</name>
<dbReference type="InterPro" id="IPR036942">
    <property type="entry name" value="Beta-barrel_TonB_sf"/>
</dbReference>
<evidence type="ECO:0000259" key="13">
    <source>
        <dbReference type="Pfam" id="PF00593"/>
    </source>
</evidence>
<comment type="similarity">
    <text evidence="10 11">Belongs to the TonB-dependent receptor family.</text>
</comment>
<keyword evidence="8 15" id="KW-0675">Receptor</keyword>
<evidence type="ECO:0000256" key="11">
    <source>
        <dbReference type="RuleBase" id="RU003357"/>
    </source>
</evidence>
<feature type="chain" id="PRO_5042901162" evidence="12">
    <location>
        <begin position="22"/>
        <end position="746"/>
    </location>
</feature>
<dbReference type="Proteomes" id="UP001319180">
    <property type="component" value="Unassembled WGS sequence"/>
</dbReference>
<keyword evidence="7 10" id="KW-0472">Membrane</keyword>
<feature type="domain" description="TonB-dependent receptor plug" evidence="14">
    <location>
        <begin position="58"/>
        <end position="166"/>
    </location>
</feature>
<dbReference type="PANTHER" id="PTHR30069:SF29">
    <property type="entry name" value="HEMOGLOBIN AND HEMOGLOBIN-HAPTOGLOBIN-BINDING PROTEIN 1-RELATED"/>
    <property type="match status" value="1"/>
</dbReference>
<feature type="domain" description="TonB-dependent receptor-like beta-barrel" evidence="13">
    <location>
        <begin position="285"/>
        <end position="712"/>
    </location>
</feature>
<dbReference type="RefSeq" id="WP_254088383.1">
    <property type="nucleotide sequence ID" value="NZ_JAHESC010000001.1"/>
</dbReference>
<proteinExistence type="inferred from homology"/>